<keyword evidence="2 8" id="KW-1003">Cell membrane</keyword>
<dbReference type="RefSeq" id="WP_012966969.1">
    <property type="nucleotide sequence ID" value="NC_013849.1"/>
</dbReference>
<feature type="binding site" evidence="8">
    <location>
        <position position="58"/>
    </location>
    <ligand>
        <name>Na(+)</name>
        <dbReference type="ChEBI" id="CHEBI:29101"/>
        <note>structural</note>
    </ligand>
</feature>
<feature type="transmembrane region" description="Helical" evidence="8">
    <location>
        <begin position="76"/>
        <end position="96"/>
    </location>
</feature>
<organism evidence="9 10">
    <name type="scientific">Ferroglobus placidus (strain DSM 10642 / AEDII12DO)</name>
    <dbReference type="NCBI Taxonomy" id="589924"/>
    <lineage>
        <taxon>Archaea</taxon>
        <taxon>Methanobacteriati</taxon>
        <taxon>Methanobacteriota</taxon>
        <taxon>Archaeoglobi</taxon>
        <taxon>Archaeoglobales</taxon>
        <taxon>Archaeoglobaceae</taxon>
        <taxon>Ferroglobus</taxon>
    </lineage>
</organism>
<dbReference type="GeneID" id="8780076"/>
<evidence type="ECO:0000256" key="8">
    <source>
        <dbReference type="HAMAP-Rule" id="MF_00454"/>
    </source>
</evidence>
<evidence type="ECO:0000256" key="3">
    <source>
        <dbReference type="ARBA" id="ARBA00022692"/>
    </source>
</evidence>
<keyword evidence="8" id="KW-0915">Sodium</keyword>
<dbReference type="GO" id="GO:0062054">
    <property type="term" value="F:fluoride channel activity"/>
    <property type="evidence" value="ECO:0007669"/>
    <property type="project" value="UniProtKB-UniRule"/>
</dbReference>
<gene>
    <name evidence="8" type="primary">fluC</name>
    <name evidence="8" type="synonym">crcB</name>
    <name evidence="9" type="ordered locus">Ferp_2531</name>
</gene>
<dbReference type="eggNOG" id="arCOG04701">
    <property type="taxonomic scope" value="Archaea"/>
</dbReference>
<dbReference type="KEGG" id="fpl:Ferp_2531"/>
<dbReference type="GO" id="GO:0005886">
    <property type="term" value="C:plasma membrane"/>
    <property type="evidence" value="ECO:0007669"/>
    <property type="project" value="UniProtKB-SubCell"/>
</dbReference>
<evidence type="ECO:0000256" key="6">
    <source>
        <dbReference type="ARBA" id="ARBA00035120"/>
    </source>
</evidence>
<keyword evidence="8" id="KW-0479">Metal-binding</keyword>
<dbReference type="HOGENOM" id="CLU_114342_3_2_2"/>
<evidence type="ECO:0000256" key="7">
    <source>
        <dbReference type="ARBA" id="ARBA00035585"/>
    </source>
</evidence>
<dbReference type="InterPro" id="IPR003691">
    <property type="entry name" value="FluC"/>
</dbReference>
<keyword evidence="5 8" id="KW-0472">Membrane</keyword>
<comment type="function">
    <text evidence="8">Fluoride-specific ion channel. Important for reducing fluoride concentration in the cell, thus reducing its toxicity.</text>
</comment>
<evidence type="ECO:0000256" key="5">
    <source>
        <dbReference type="ARBA" id="ARBA00023136"/>
    </source>
</evidence>
<protein>
    <recommendedName>
        <fullName evidence="8">Fluoride-specific ion channel FluC</fullName>
    </recommendedName>
</protein>
<dbReference type="PANTHER" id="PTHR28259:SF1">
    <property type="entry name" value="FLUORIDE EXPORT PROTEIN 1-RELATED"/>
    <property type="match status" value="1"/>
</dbReference>
<evidence type="ECO:0000256" key="4">
    <source>
        <dbReference type="ARBA" id="ARBA00022989"/>
    </source>
</evidence>
<reference evidence="9 10" key="2">
    <citation type="journal article" date="2011" name="Stand. Genomic Sci.">
        <title>Complete genome sequence of Ferroglobus placidus AEDII12DO.</title>
        <authorList>
            <person name="Anderson I."/>
            <person name="Risso C."/>
            <person name="Holmes D."/>
            <person name="Lucas S."/>
            <person name="Copeland A."/>
            <person name="Lapidus A."/>
            <person name="Cheng J.F."/>
            <person name="Bruce D."/>
            <person name="Goodwin L."/>
            <person name="Pitluck S."/>
            <person name="Saunders E."/>
            <person name="Brettin T."/>
            <person name="Detter J.C."/>
            <person name="Han C."/>
            <person name="Tapia R."/>
            <person name="Larimer F."/>
            <person name="Land M."/>
            <person name="Hauser L."/>
            <person name="Woyke T."/>
            <person name="Lovley D."/>
            <person name="Kyrpides N."/>
            <person name="Ivanova N."/>
        </authorList>
    </citation>
    <scope>NUCLEOTIDE SEQUENCE [LARGE SCALE GENOMIC DNA]</scope>
    <source>
        <strain evidence="10">DSM 10642 / AEDII12DO</strain>
    </source>
</reference>
<dbReference type="EMBL" id="CP001899">
    <property type="protein sequence ID" value="ADC66637.1"/>
    <property type="molecule type" value="Genomic_DNA"/>
</dbReference>
<comment type="subcellular location">
    <subcellularLocation>
        <location evidence="1 8">Cell membrane</location>
        <topology evidence="1 8">Multi-pass membrane protein</topology>
    </subcellularLocation>
</comment>
<keyword evidence="8" id="KW-0407">Ion channel</keyword>
<evidence type="ECO:0000313" key="10">
    <source>
        <dbReference type="Proteomes" id="UP000002613"/>
    </source>
</evidence>
<comment type="catalytic activity">
    <reaction evidence="7">
        <text>fluoride(in) = fluoride(out)</text>
        <dbReference type="Rhea" id="RHEA:76159"/>
        <dbReference type="ChEBI" id="CHEBI:17051"/>
    </reaction>
    <physiologicalReaction direction="left-to-right" evidence="7">
        <dbReference type="Rhea" id="RHEA:76160"/>
    </physiologicalReaction>
</comment>
<reference evidence="10" key="1">
    <citation type="submission" date="2010-02" db="EMBL/GenBank/DDBJ databases">
        <title>Complete sequence of Ferroglobus placidus DSM 10642.</title>
        <authorList>
            <consortium name="US DOE Joint Genome Institute"/>
            <person name="Lucas S."/>
            <person name="Copeland A."/>
            <person name="Lapidus A."/>
            <person name="Cheng J.-F."/>
            <person name="Bruce D."/>
            <person name="Goodwin L."/>
            <person name="Pitluck S."/>
            <person name="Saunders E."/>
            <person name="Brettin T."/>
            <person name="Detter J.C."/>
            <person name="Han C."/>
            <person name="Tapia R."/>
            <person name="Larimer F."/>
            <person name="Land M."/>
            <person name="Hauser L."/>
            <person name="Kyrpides N."/>
            <person name="Ivanova N."/>
            <person name="Holmes D."/>
            <person name="Lovley D."/>
            <person name="Kyrpides N."/>
            <person name="Anderson I.J."/>
            <person name="Woyke T."/>
        </authorList>
    </citation>
    <scope>NUCLEOTIDE SEQUENCE [LARGE SCALE GENOMIC DNA]</scope>
    <source>
        <strain evidence="10">DSM 10642 / AEDII12DO</strain>
    </source>
</reference>
<keyword evidence="8" id="KW-0406">Ion transport</keyword>
<name>D3S2S5_FERPA</name>
<comment type="similarity">
    <text evidence="6 8">Belongs to the fluoride channel Fluc/FEX (TC 1.A.43) family.</text>
</comment>
<keyword evidence="8" id="KW-0813">Transport</keyword>
<dbReference type="Pfam" id="PF02537">
    <property type="entry name" value="CRCB"/>
    <property type="match status" value="1"/>
</dbReference>
<dbReference type="PaxDb" id="589924-Ferp_2531"/>
<keyword evidence="10" id="KW-1185">Reference proteome</keyword>
<feature type="transmembrane region" description="Helical" evidence="8">
    <location>
        <begin position="47"/>
        <end position="64"/>
    </location>
</feature>
<dbReference type="GO" id="GO:0140114">
    <property type="term" value="P:cellular detoxification of fluoride"/>
    <property type="evidence" value="ECO:0007669"/>
    <property type="project" value="UniProtKB-UniRule"/>
</dbReference>
<sequence length="105" mass="11828">MDFSGLQNGISYFPVGTLAVNVLGSFFLSLTMYLSEYHGLFGEETRIFLTIGFLGSFTTMSTFSYETFKLLENKEINLFIINITATLALTLLGVYLGKMVALWRR</sequence>
<evidence type="ECO:0000256" key="1">
    <source>
        <dbReference type="ARBA" id="ARBA00004651"/>
    </source>
</evidence>
<comment type="activity regulation">
    <text evidence="8">Na(+) is not transported, but it plays an essential structural role and its presence is essential for fluoride channel function.</text>
</comment>
<evidence type="ECO:0000313" key="9">
    <source>
        <dbReference type="EMBL" id="ADC66637.1"/>
    </source>
</evidence>
<feature type="transmembrane region" description="Helical" evidence="8">
    <location>
        <begin position="12"/>
        <end position="35"/>
    </location>
</feature>
<accession>D3S2S5</accession>
<evidence type="ECO:0000256" key="2">
    <source>
        <dbReference type="ARBA" id="ARBA00022475"/>
    </source>
</evidence>
<dbReference type="OrthoDB" id="253428at2157"/>
<dbReference type="Proteomes" id="UP000002613">
    <property type="component" value="Chromosome"/>
</dbReference>
<dbReference type="STRING" id="589924.Ferp_2531"/>
<proteinExistence type="inferred from homology"/>
<feature type="binding site" evidence="8">
    <location>
        <position position="55"/>
    </location>
    <ligand>
        <name>Na(+)</name>
        <dbReference type="ChEBI" id="CHEBI:29101"/>
        <note>structural</note>
    </ligand>
</feature>
<dbReference type="GO" id="GO:0046872">
    <property type="term" value="F:metal ion binding"/>
    <property type="evidence" value="ECO:0007669"/>
    <property type="project" value="UniProtKB-KW"/>
</dbReference>
<keyword evidence="3 8" id="KW-0812">Transmembrane</keyword>
<keyword evidence="4 8" id="KW-1133">Transmembrane helix</keyword>
<dbReference type="AlphaFoldDB" id="D3S2S5"/>
<dbReference type="PANTHER" id="PTHR28259">
    <property type="entry name" value="FLUORIDE EXPORT PROTEIN 1-RELATED"/>
    <property type="match status" value="1"/>
</dbReference>
<dbReference type="HAMAP" id="MF_00454">
    <property type="entry name" value="FluC"/>
    <property type="match status" value="1"/>
</dbReference>